<evidence type="ECO:0000313" key="2">
    <source>
        <dbReference type="EMBL" id="ORN01965.1"/>
    </source>
</evidence>
<dbReference type="Proteomes" id="UP000193785">
    <property type="component" value="Unassembled WGS sequence"/>
</dbReference>
<accession>A0ABX3UV58</accession>
<feature type="transmembrane region" description="Helical" evidence="1">
    <location>
        <begin position="18"/>
        <end position="40"/>
    </location>
</feature>
<dbReference type="RefSeq" id="WP_084882414.1">
    <property type="nucleotide sequence ID" value="NZ_MLJJ01000006.1"/>
</dbReference>
<keyword evidence="3" id="KW-1185">Reference proteome</keyword>
<feature type="transmembrane region" description="Helical" evidence="1">
    <location>
        <begin position="172"/>
        <end position="190"/>
    </location>
</feature>
<sequence length="492" mass="55153">MLAKTISLGNEELKKYRYIFIAALVSYILIFGFELTHFTLSIDEELMDNFHQTLSLGRWGHALLRKYILPEPYIPFFTLILSILILSVSSVIASVYLDLSTRQSVIFVIMLAAIPQMAYQLEFSNQADTIAISVLCSVLSLTLLNRLSIVNAVSFVLLTVASLSIYQSIFLYAASLLMVWVSIGVFRGNLNFIKSLKICTIFLFLVIISLIINSYVSVVVSSHYNVAISDYLSDRMGWKIAPTHTIIMNIIGVTRDYLTFNAEYGMNAFPFSVLFLLASVAGAFYYRKNPILTSVVLVLTFFSAFSLNFALGMRLPPRTMTQIPVVFAGLFIMAVLIFRLNVSALVIALMFLLTSAASSNRLFYTDYMARKADDHLATRIVVAIQQEYPTVDIDNTPIFFYGSYTPYNQWSLANSDIFGRSFFSQDKGNNTRMNGYLSISNIIKVKRPNPEQVAMAREAGADLPSWPNKGSVSMVNGVLIVKLSNELSKYNN</sequence>
<feature type="transmembrane region" description="Helical" evidence="1">
    <location>
        <begin position="73"/>
        <end position="97"/>
    </location>
</feature>
<organism evidence="2 3">
    <name type="scientific">Pantoea septica</name>
    <dbReference type="NCBI Taxonomy" id="472695"/>
    <lineage>
        <taxon>Bacteria</taxon>
        <taxon>Pseudomonadati</taxon>
        <taxon>Pseudomonadota</taxon>
        <taxon>Gammaproteobacteria</taxon>
        <taxon>Enterobacterales</taxon>
        <taxon>Erwiniaceae</taxon>
        <taxon>Pantoea</taxon>
    </lineage>
</organism>
<keyword evidence="1" id="KW-0812">Transmembrane</keyword>
<dbReference type="Pfam" id="PF14264">
    <property type="entry name" value="Glucos_trans_II"/>
    <property type="match status" value="1"/>
</dbReference>
<feature type="transmembrane region" description="Helical" evidence="1">
    <location>
        <begin position="323"/>
        <end position="353"/>
    </location>
</feature>
<dbReference type="EMBL" id="MLJJ01000006">
    <property type="protein sequence ID" value="ORN01965.1"/>
    <property type="molecule type" value="Genomic_DNA"/>
</dbReference>
<evidence type="ECO:0000313" key="3">
    <source>
        <dbReference type="Proteomes" id="UP000193785"/>
    </source>
</evidence>
<comment type="caution">
    <text evidence="2">The sequence shown here is derived from an EMBL/GenBank/DDBJ whole genome shotgun (WGS) entry which is preliminary data.</text>
</comment>
<feature type="transmembrane region" description="Helical" evidence="1">
    <location>
        <begin position="104"/>
        <end position="121"/>
    </location>
</feature>
<keyword evidence="1" id="KW-1133">Transmembrane helix</keyword>
<feature type="transmembrane region" description="Helical" evidence="1">
    <location>
        <begin position="291"/>
        <end position="311"/>
    </location>
</feature>
<keyword evidence="1" id="KW-0472">Membrane</keyword>
<evidence type="ECO:0008006" key="4">
    <source>
        <dbReference type="Google" id="ProtNLM"/>
    </source>
</evidence>
<feature type="transmembrane region" description="Helical" evidence="1">
    <location>
        <begin position="202"/>
        <end position="224"/>
    </location>
</feature>
<name>A0ABX3UV58_9GAMM</name>
<reference evidence="2 3" key="1">
    <citation type="journal article" date="2017" name="Antonie Van Leeuwenhoek">
        <title>Phylogenomic resolution of the bacterial genus Pantoea and its relationship with Erwinia and Tatumella.</title>
        <authorList>
            <person name="Palmer M."/>
            <person name="Steenkamp E.T."/>
            <person name="Coetzee M.P."/>
            <person name="Chan W.Y."/>
            <person name="van Zyl E."/>
            <person name="De Maayer P."/>
            <person name="Coutinho T.A."/>
            <person name="Blom J."/>
            <person name="Smits T.H."/>
            <person name="Duffy B."/>
            <person name="Venter S.N."/>
        </authorList>
    </citation>
    <scope>NUCLEOTIDE SEQUENCE [LARGE SCALE GENOMIC DNA]</scope>
    <source>
        <strain evidence="2 3">LMG 5345</strain>
    </source>
</reference>
<evidence type="ECO:0000256" key="1">
    <source>
        <dbReference type="SAM" id="Phobius"/>
    </source>
</evidence>
<gene>
    <name evidence="2" type="ORF">HA46_04845</name>
</gene>
<protein>
    <recommendedName>
        <fullName evidence="4">Glucosyl transferase GtrII family protein</fullName>
    </recommendedName>
</protein>
<dbReference type="InterPro" id="IPR025686">
    <property type="entry name" value="Glucos_trans_II"/>
</dbReference>
<feature type="transmembrane region" description="Helical" evidence="1">
    <location>
        <begin position="127"/>
        <end position="144"/>
    </location>
</feature>
<feature type="transmembrane region" description="Helical" evidence="1">
    <location>
        <begin position="266"/>
        <end position="285"/>
    </location>
</feature>
<proteinExistence type="predicted"/>